<accession>A0A6L2M5M8</accession>
<proteinExistence type="predicted"/>
<feature type="compositionally biased region" description="Low complexity" evidence="1">
    <location>
        <begin position="29"/>
        <end position="45"/>
    </location>
</feature>
<organism evidence="2">
    <name type="scientific">Tanacetum cinerariifolium</name>
    <name type="common">Dalmatian daisy</name>
    <name type="synonym">Chrysanthemum cinerariifolium</name>
    <dbReference type="NCBI Taxonomy" id="118510"/>
    <lineage>
        <taxon>Eukaryota</taxon>
        <taxon>Viridiplantae</taxon>
        <taxon>Streptophyta</taxon>
        <taxon>Embryophyta</taxon>
        <taxon>Tracheophyta</taxon>
        <taxon>Spermatophyta</taxon>
        <taxon>Magnoliopsida</taxon>
        <taxon>eudicotyledons</taxon>
        <taxon>Gunneridae</taxon>
        <taxon>Pentapetalae</taxon>
        <taxon>asterids</taxon>
        <taxon>campanulids</taxon>
        <taxon>Asterales</taxon>
        <taxon>Asteraceae</taxon>
        <taxon>Asteroideae</taxon>
        <taxon>Anthemideae</taxon>
        <taxon>Anthemidinae</taxon>
        <taxon>Tanacetum</taxon>
    </lineage>
</organism>
<evidence type="ECO:0000313" key="2">
    <source>
        <dbReference type="EMBL" id="GEU69313.1"/>
    </source>
</evidence>
<gene>
    <name evidence="2" type="ORF">Tci_041291</name>
</gene>
<evidence type="ECO:0000256" key="1">
    <source>
        <dbReference type="SAM" id="MobiDB-lite"/>
    </source>
</evidence>
<feature type="region of interest" description="Disordered" evidence="1">
    <location>
        <begin position="85"/>
        <end position="117"/>
    </location>
</feature>
<sequence length="117" mass="12192">MVDPDDGSLRNMESNILTGSAEGNAANYGSRSGSNNKSNGENGSSWQKGSSFVQVIEIGKLESDNGVAKNDNGIPKKGNGVVIICNDRDGSGSGSGQQSGVDQERLSQRAATLNKFR</sequence>
<dbReference type="EMBL" id="BKCJ010005913">
    <property type="protein sequence ID" value="GEU69313.1"/>
    <property type="molecule type" value="Genomic_DNA"/>
</dbReference>
<protein>
    <submittedName>
        <fullName evidence="2">CCT domain-containing protein</fullName>
    </submittedName>
</protein>
<name>A0A6L2M5M8_TANCI</name>
<dbReference type="AlphaFoldDB" id="A0A6L2M5M8"/>
<reference evidence="2" key="1">
    <citation type="journal article" date="2019" name="Sci. Rep.">
        <title>Draft genome of Tanacetum cinerariifolium, the natural source of mosquito coil.</title>
        <authorList>
            <person name="Yamashiro T."/>
            <person name="Shiraishi A."/>
            <person name="Satake H."/>
            <person name="Nakayama K."/>
        </authorList>
    </citation>
    <scope>NUCLEOTIDE SEQUENCE</scope>
</reference>
<comment type="caution">
    <text evidence="2">The sequence shown here is derived from an EMBL/GenBank/DDBJ whole genome shotgun (WGS) entry which is preliminary data.</text>
</comment>
<feature type="region of interest" description="Disordered" evidence="1">
    <location>
        <begin position="1"/>
        <end position="48"/>
    </location>
</feature>